<protein>
    <submittedName>
        <fullName evidence="2">Uncharacterized protein</fullName>
    </submittedName>
</protein>
<dbReference type="InParanoid" id="G2QFE2"/>
<dbReference type="KEGG" id="mtm:MYCTH_102448"/>
<feature type="region of interest" description="Disordered" evidence="1">
    <location>
        <begin position="76"/>
        <end position="116"/>
    </location>
</feature>
<dbReference type="EMBL" id="CP003005">
    <property type="protein sequence ID" value="AEO59171.1"/>
    <property type="molecule type" value="Genomic_DNA"/>
</dbReference>
<evidence type="ECO:0000256" key="1">
    <source>
        <dbReference type="SAM" id="MobiDB-lite"/>
    </source>
</evidence>
<dbReference type="OMA" id="ARYIQQW"/>
<dbReference type="GeneID" id="11514359"/>
<accession>G2QFE2</accession>
<gene>
    <name evidence="2" type="ORF">MYCTH_102448</name>
</gene>
<dbReference type="RefSeq" id="XP_003664416.1">
    <property type="nucleotide sequence ID" value="XM_003664368.1"/>
</dbReference>
<dbReference type="AlphaFoldDB" id="G2QFE2"/>
<organism evidence="2 3">
    <name type="scientific">Thermothelomyces thermophilus (strain ATCC 42464 / BCRC 31852 / DSM 1799)</name>
    <name type="common">Sporotrichum thermophile</name>
    <dbReference type="NCBI Taxonomy" id="573729"/>
    <lineage>
        <taxon>Eukaryota</taxon>
        <taxon>Fungi</taxon>
        <taxon>Dikarya</taxon>
        <taxon>Ascomycota</taxon>
        <taxon>Pezizomycotina</taxon>
        <taxon>Sordariomycetes</taxon>
        <taxon>Sordariomycetidae</taxon>
        <taxon>Sordariales</taxon>
        <taxon>Chaetomiaceae</taxon>
        <taxon>Thermothelomyces</taxon>
    </lineage>
</organism>
<sequence length="266" mass="30230">MPEYRTGQGRHMAARLFDRIQYVERLTGISMEEETRQLQTTCGILNDLNTRLCEAIDLWSQMSFDDGSCEELTQTQASAAQSPSPNPPAEELKELPRQPKCQHSTPPSLGDPAVGTQSRYQTQWKNWIKAPAIQDPASLILSRPTRWWMEERSHYALCQPSEQAQLESSADAVRLHRAYNHATLPVVALPAPAQYYQSSGREKNLRPGNIWTDPPRRPMPDDEPVSPRAVPASWSGCFRPRDTCPFPYSPEMNREYFRCSKVSNIV</sequence>
<dbReference type="HOGENOM" id="CLU_084248_0_0_1"/>
<dbReference type="eggNOG" id="ENOG502RJ9W">
    <property type="taxonomic scope" value="Eukaryota"/>
</dbReference>
<proteinExistence type="predicted"/>
<evidence type="ECO:0000313" key="3">
    <source>
        <dbReference type="Proteomes" id="UP000007322"/>
    </source>
</evidence>
<dbReference type="Proteomes" id="UP000007322">
    <property type="component" value="Chromosome 4"/>
</dbReference>
<dbReference type="OrthoDB" id="4580215at2759"/>
<reference evidence="2 3" key="1">
    <citation type="journal article" date="2011" name="Nat. Biotechnol.">
        <title>Comparative genomic analysis of the thermophilic biomass-degrading fungi Myceliophthora thermophila and Thielavia terrestris.</title>
        <authorList>
            <person name="Berka R.M."/>
            <person name="Grigoriev I.V."/>
            <person name="Otillar R."/>
            <person name="Salamov A."/>
            <person name="Grimwood J."/>
            <person name="Reid I."/>
            <person name="Ishmael N."/>
            <person name="John T."/>
            <person name="Darmond C."/>
            <person name="Moisan M.-C."/>
            <person name="Henrissat B."/>
            <person name="Coutinho P.M."/>
            <person name="Lombard V."/>
            <person name="Natvig D.O."/>
            <person name="Lindquist E."/>
            <person name="Schmutz J."/>
            <person name="Lucas S."/>
            <person name="Harris P."/>
            <person name="Powlowski J."/>
            <person name="Bellemare A."/>
            <person name="Taylor D."/>
            <person name="Butler G."/>
            <person name="de Vries R.P."/>
            <person name="Allijn I.E."/>
            <person name="van den Brink J."/>
            <person name="Ushinsky S."/>
            <person name="Storms R."/>
            <person name="Powell A.J."/>
            <person name="Paulsen I.T."/>
            <person name="Elbourne L.D.H."/>
            <person name="Baker S.E."/>
            <person name="Magnuson J."/>
            <person name="LaBoissiere S."/>
            <person name="Clutterbuck A.J."/>
            <person name="Martinez D."/>
            <person name="Wogulis M."/>
            <person name="de Leon A.L."/>
            <person name="Rey M.W."/>
            <person name="Tsang A."/>
        </authorList>
    </citation>
    <scope>NUCLEOTIDE SEQUENCE [LARGE SCALE GENOMIC DNA]</scope>
    <source>
        <strain evidence="3">ATCC 42464 / BCRC 31852 / DSM 1799</strain>
    </source>
</reference>
<name>G2QFE2_THET4</name>
<feature type="region of interest" description="Disordered" evidence="1">
    <location>
        <begin position="198"/>
        <end position="226"/>
    </location>
</feature>
<evidence type="ECO:0000313" key="2">
    <source>
        <dbReference type="EMBL" id="AEO59171.1"/>
    </source>
</evidence>
<dbReference type="VEuPathDB" id="FungiDB:MYCTH_102448"/>
<keyword evidence="3" id="KW-1185">Reference proteome</keyword>